<dbReference type="InterPro" id="IPR016024">
    <property type="entry name" value="ARM-type_fold"/>
</dbReference>
<accession>A0A521D287</accession>
<sequence>MNVQYLATKLAVPIGKKTVIAIVQELEKQSFSVSELIDLTFHTQSEIGFRAAWIFENYILNDKPRLLQVLPFFLEKFSSVSNPSCKRHFAKVLQEITSHLNSKKADPILREAVLNSELEPVITACFDWMIDPKVAVAVKVFCMESLFNMSTQYPWINEELTPTIEFVMKGGSAGIQARGRKLLVKCKNG</sequence>
<dbReference type="RefSeq" id="WP_142603770.1">
    <property type="nucleotide sequence ID" value="NZ_FXSZ01000005.1"/>
</dbReference>
<proteinExistence type="predicted"/>
<dbReference type="OrthoDB" id="979487at2"/>
<dbReference type="AlphaFoldDB" id="A0A521D287"/>
<dbReference type="Proteomes" id="UP000315971">
    <property type="component" value="Unassembled WGS sequence"/>
</dbReference>
<dbReference type="SUPFAM" id="SSF48371">
    <property type="entry name" value="ARM repeat"/>
    <property type="match status" value="1"/>
</dbReference>
<reference evidence="1 2" key="1">
    <citation type="submission" date="2017-05" db="EMBL/GenBank/DDBJ databases">
        <authorList>
            <person name="Varghese N."/>
            <person name="Submissions S."/>
        </authorList>
    </citation>
    <scope>NUCLEOTIDE SEQUENCE [LARGE SCALE GENOMIC DNA]</scope>
    <source>
        <strain evidence="1 2">DSM 21342</strain>
    </source>
</reference>
<keyword evidence="2" id="KW-1185">Reference proteome</keyword>
<dbReference type="EMBL" id="FXSZ01000005">
    <property type="protein sequence ID" value="SMO65794.1"/>
    <property type="molecule type" value="Genomic_DNA"/>
</dbReference>
<evidence type="ECO:0000313" key="2">
    <source>
        <dbReference type="Proteomes" id="UP000315971"/>
    </source>
</evidence>
<name>A0A521D287_9SPHI</name>
<evidence type="ECO:0000313" key="1">
    <source>
        <dbReference type="EMBL" id="SMO65794.1"/>
    </source>
</evidence>
<gene>
    <name evidence="1" type="ORF">SAMN06265350_105174</name>
</gene>
<protein>
    <submittedName>
        <fullName evidence="1">Uncharacterized protein</fullName>
    </submittedName>
</protein>
<organism evidence="1 2">
    <name type="scientific">Solitalea koreensis</name>
    <dbReference type="NCBI Taxonomy" id="543615"/>
    <lineage>
        <taxon>Bacteria</taxon>
        <taxon>Pseudomonadati</taxon>
        <taxon>Bacteroidota</taxon>
        <taxon>Sphingobacteriia</taxon>
        <taxon>Sphingobacteriales</taxon>
        <taxon>Sphingobacteriaceae</taxon>
        <taxon>Solitalea</taxon>
    </lineage>
</organism>